<evidence type="ECO:0000256" key="3">
    <source>
        <dbReference type="ARBA" id="ARBA00022827"/>
    </source>
</evidence>
<evidence type="ECO:0000256" key="4">
    <source>
        <dbReference type="ARBA" id="ARBA00023002"/>
    </source>
</evidence>
<dbReference type="GO" id="GO:0071949">
    <property type="term" value="F:FAD binding"/>
    <property type="evidence" value="ECO:0007669"/>
    <property type="project" value="InterPro"/>
</dbReference>
<dbReference type="PANTHER" id="PTHR42934:SF1">
    <property type="entry name" value="GLYCOLATE OXIDASE SUBUNIT GLCD"/>
    <property type="match status" value="1"/>
</dbReference>
<dbReference type="Gene3D" id="3.30.43.10">
    <property type="entry name" value="Uridine Diphospho-n-acetylenolpyruvylglucosamine Reductase, domain 2"/>
    <property type="match status" value="1"/>
</dbReference>
<keyword evidence="7" id="KW-1185">Reference proteome</keyword>
<organism evidence="6 7">
    <name type="scientific">Candidatus Methylomirabilis lanthanidiphila</name>
    <dbReference type="NCBI Taxonomy" id="2211376"/>
    <lineage>
        <taxon>Bacteria</taxon>
        <taxon>Candidatus Methylomirabilota</taxon>
        <taxon>Candidatus Methylomirabilia</taxon>
        <taxon>Candidatus Methylomirabilales</taxon>
        <taxon>Candidatus Methylomirabilaceae</taxon>
        <taxon>Candidatus Methylomirabilis</taxon>
    </lineage>
</organism>
<dbReference type="PROSITE" id="PS51387">
    <property type="entry name" value="FAD_PCMH"/>
    <property type="match status" value="1"/>
</dbReference>
<dbReference type="InterPro" id="IPR016166">
    <property type="entry name" value="FAD-bd_PCMH"/>
</dbReference>
<name>A0A564ZMR4_9BACT</name>
<dbReference type="InterPro" id="IPR036318">
    <property type="entry name" value="FAD-bd_PCMH-like_sf"/>
</dbReference>
<dbReference type="SUPFAM" id="SSF56176">
    <property type="entry name" value="FAD-binding/transporter-associated domain-like"/>
    <property type="match status" value="1"/>
</dbReference>
<dbReference type="SUPFAM" id="SSF55103">
    <property type="entry name" value="FAD-linked oxidases, C-terminal domain"/>
    <property type="match status" value="1"/>
</dbReference>
<evidence type="ECO:0000259" key="5">
    <source>
        <dbReference type="PROSITE" id="PS51387"/>
    </source>
</evidence>
<comment type="cofactor">
    <cofactor evidence="1">
        <name>FAD</name>
        <dbReference type="ChEBI" id="CHEBI:57692"/>
    </cofactor>
</comment>
<dbReference type="InterPro" id="IPR004113">
    <property type="entry name" value="FAD-bd_oxidored_4_C"/>
</dbReference>
<dbReference type="Proteomes" id="UP000334340">
    <property type="component" value="Unassembled WGS sequence"/>
</dbReference>
<keyword evidence="4 6" id="KW-0560">Oxidoreductase</keyword>
<keyword evidence="2" id="KW-0285">Flavoprotein</keyword>
<dbReference type="Gene3D" id="1.10.45.10">
    <property type="entry name" value="Vanillyl-alcohol Oxidase, Chain A, domain 4"/>
    <property type="match status" value="1"/>
</dbReference>
<protein>
    <submittedName>
        <fullName evidence="6">FAD-binding protein</fullName>
        <ecNumber evidence="6">1.1.3.15</ecNumber>
    </submittedName>
</protein>
<dbReference type="GO" id="GO:0003973">
    <property type="term" value="F:(S)-2-hydroxy-acid oxidase activity"/>
    <property type="evidence" value="ECO:0007669"/>
    <property type="project" value="UniProtKB-EC"/>
</dbReference>
<dbReference type="EMBL" id="CABIKM010000055">
    <property type="protein sequence ID" value="VUZ86386.1"/>
    <property type="molecule type" value="Genomic_DNA"/>
</dbReference>
<dbReference type="InterPro" id="IPR016171">
    <property type="entry name" value="Vanillyl_alc_oxidase_C-sub2"/>
</dbReference>
<dbReference type="InterPro" id="IPR016169">
    <property type="entry name" value="FAD-bd_PCMH_sub2"/>
</dbReference>
<dbReference type="InterPro" id="IPR016167">
    <property type="entry name" value="FAD-bd_PCMH_sub1"/>
</dbReference>
<dbReference type="InterPro" id="IPR006094">
    <property type="entry name" value="Oxid_FAD_bind_N"/>
</dbReference>
<accession>A0A564ZMR4</accession>
<dbReference type="Pfam" id="PF02913">
    <property type="entry name" value="FAD-oxidase_C"/>
    <property type="match status" value="1"/>
</dbReference>
<dbReference type="Gene3D" id="3.30.70.2190">
    <property type="match status" value="1"/>
</dbReference>
<dbReference type="Gene3D" id="3.30.70.2740">
    <property type="match status" value="1"/>
</dbReference>
<feature type="domain" description="FAD-binding PCMH-type" evidence="5">
    <location>
        <begin position="44"/>
        <end position="222"/>
    </location>
</feature>
<dbReference type="PANTHER" id="PTHR42934">
    <property type="entry name" value="GLYCOLATE OXIDASE SUBUNIT GLCD"/>
    <property type="match status" value="1"/>
</dbReference>
<evidence type="ECO:0000256" key="2">
    <source>
        <dbReference type="ARBA" id="ARBA00022630"/>
    </source>
</evidence>
<dbReference type="Pfam" id="PF01565">
    <property type="entry name" value="FAD_binding_4"/>
    <property type="match status" value="1"/>
</dbReference>
<dbReference type="InterPro" id="IPR051914">
    <property type="entry name" value="FAD-linked_OxidoTrans_Type4"/>
</dbReference>
<keyword evidence="3" id="KW-0274">FAD</keyword>
<reference evidence="6 7" key="1">
    <citation type="submission" date="2019-07" db="EMBL/GenBank/DDBJ databases">
        <authorList>
            <person name="Cremers G."/>
        </authorList>
    </citation>
    <scope>NUCLEOTIDE SEQUENCE [LARGE SCALE GENOMIC DNA]</scope>
</reference>
<proteinExistence type="predicted"/>
<dbReference type="InterPro" id="IPR016164">
    <property type="entry name" value="FAD-linked_Oxase-like_C"/>
</dbReference>
<evidence type="ECO:0000313" key="6">
    <source>
        <dbReference type="EMBL" id="VUZ86386.1"/>
    </source>
</evidence>
<evidence type="ECO:0000256" key="1">
    <source>
        <dbReference type="ARBA" id="ARBA00001974"/>
    </source>
</evidence>
<dbReference type="EC" id="1.1.3.15" evidence="6"/>
<evidence type="ECO:0000313" key="7">
    <source>
        <dbReference type="Proteomes" id="UP000334340"/>
    </source>
</evidence>
<dbReference type="Gene3D" id="3.30.465.10">
    <property type="match status" value="1"/>
</dbReference>
<dbReference type="AlphaFoldDB" id="A0A564ZMR4"/>
<gene>
    <name evidence="6" type="ORF">MELA_02789</name>
</gene>
<sequence>MRVGKHMDKPRIIKELAAIVGREWVISDPDELTVYECDGMTFLEKARPDVVVLPDSTEQVVEVVKFCDREQLPFVPRGAGTGLSGGAIAVAGGVMIGLNRMNRLLEIDLANQRAVVEPGLVNIALTQAVADHGQYFAPDPASQAASSIGGNVAENAGGPHCLKYGTTTTHILGLEVVLASGEIVQFGGKTLDCPGYDLTGLFAGSEGTLGIATKVTVRLLRRPEAVKTLLASFRAMDAASEAVSQIIATGIIPSALEMMDRHIIRALEAWLRIGYPEGAGAVLLIELDGPAAEIEVHAAQIEQMCVRHGALDIRIARDEQERALLWRGRKGAVAAVGRITHEFYLQDGVVPRTRLPQVLRDVEAIAERHACVIANVFHAGDGNLHPLICFDSRREGELQRALAAGAEIMRLCLAVGGSITGEHGIGLEKIDFIPLMYSPDDLEAMRRVRAAFDRSSRCNPGKLFPAPRSCGETNISYRPHRIEREGLTQRY</sequence>